<gene>
    <name evidence="2" type="ORF">GSMUA_133560.1</name>
</gene>
<protein>
    <submittedName>
        <fullName evidence="2">(wild Malaysian banana) hypothetical protein</fullName>
    </submittedName>
</protein>
<reference evidence="2" key="1">
    <citation type="submission" date="2021-03" db="EMBL/GenBank/DDBJ databases">
        <authorList>
            <consortium name="Genoscope - CEA"/>
            <person name="William W."/>
        </authorList>
    </citation>
    <scope>NUCLEOTIDE SEQUENCE</scope>
    <source>
        <strain evidence="2">Doubled-haploid Pahang</strain>
    </source>
</reference>
<accession>A0A804IUK1</accession>
<proteinExistence type="predicted"/>
<dbReference type="InParanoid" id="A0A804IUK1"/>
<name>A0A804IUK1_MUSAM</name>
<dbReference type="EnsemblPlants" id="Ma04_t27530.1">
    <property type="protein sequence ID" value="Ma04_p27530.1"/>
    <property type="gene ID" value="Ma04_g27530"/>
</dbReference>
<sequence length="58" mass="6990">MVDLCFMVLLQVLKVGQFIICKEFSSTKQKILFRKAFITWWCQDVQAMLFDKHRSENF</sequence>
<dbReference type="EMBL" id="HG996469">
    <property type="protein sequence ID" value="CAG1843561.1"/>
    <property type="molecule type" value="Genomic_DNA"/>
</dbReference>
<evidence type="ECO:0000313" key="2">
    <source>
        <dbReference type="EMBL" id="CAG1843561.1"/>
    </source>
</evidence>
<evidence type="ECO:0000313" key="3">
    <source>
        <dbReference type="EnsemblPlants" id="Ma04_p27530.1"/>
    </source>
</evidence>
<evidence type="ECO:0000313" key="4">
    <source>
        <dbReference type="Proteomes" id="UP000012960"/>
    </source>
</evidence>
<evidence type="ECO:0000256" key="1">
    <source>
        <dbReference type="SAM" id="SignalP"/>
    </source>
</evidence>
<feature type="signal peptide" evidence="1">
    <location>
        <begin position="1"/>
        <end position="17"/>
    </location>
</feature>
<dbReference type="Gramene" id="Ma04_t27530.1">
    <property type="protein sequence ID" value="Ma04_p27530.1"/>
    <property type="gene ID" value="Ma04_g27530"/>
</dbReference>
<reference evidence="3" key="2">
    <citation type="submission" date="2021-05" db="UniProtKB">
        <authorList>
            <consortium name="EnsemblPlants"/>
        </authorList>
    </citation>
    <scope>IDENTIFICATION</scope>
    <source>
        <strain evidence="3">subsp. malaccensis</strain>
    </source>
</reference>
<dbReference type="Proteomes" id="UP000012960">
    <property type="component" value="Unplaced"/>
</dbReference>
<dbReference type="AlphaFoldDB" id="A0A804IUK1"/>
<feature type="chain" id="PRO_5033611476" evidence="1">
    <location>
        <begin position="18"/>
        <end position="58"/>
    </location>
</feature>
<keyword evidence="1" id="KW-0732">Signal</keyword>
<organism evidence="3 4">
    <name type="scientific">Musa acuminata subsp. malaccensis</name>
    <name type="common">Wild banana</name>
    <name type="synonym">Musa malaccensis</name>
    <dbReference type="NCBI Taxonomy" id="214687"/>
    <lineage>
        <taxon>Eukaryota</taxon>
        <taxon>Viridiplantae</taxon>
        <taxon>Streptophyta</taxon>
        <taxon>Embryophyta</taxon>
        <taxon>Tracheophyta</taxon>
        <taxon>Spermatophyta</taxon>
        <taxon>Magnoliopsida</taxon>
        <taxon>Liliopsida</taxon>
        <taxon>Zingiberales</taxon>
        <taxon>Musaceae</taxon>
        <taxon>Musa</taxon>
    </lineage>
</organism>
<keyword evidence="4" id="KW-1185">Reference proteome</keyword>